<sequence>MRKIYALLLIFMVFAAACRKSDPIVKDPGTAPPVVVSQTGLLTTSTDFPTAEETFTLTFDAAKGNAALQNTSGDIYMYTGVITDKSTGAADWKYVKSASFSSPDPAAKMTAIGNGKFQISLSPRSFYGVPPGEKILQLVMLFRTGDGKIVGRNKDQSDLYLPIYEANQLGIRFKLPEFEPTFNPVPVISIQMVGEELSINAVASKAATLNLSLDGVGFASVTNAKEINGKVKVNAAGRHELKLSGTDGTTTIERSFTFLLNGSVETAELPAGAKEGVVFINGGKSAILTLYAPFKQYVYAIGDFNDWQSGLPYFMKRTPDGNKWWVQIDNLQAGKEYAYQYLVDGKLRIADPYTEKVIDPQYDKSIPSANYPSIMPYPTGKTSGILSVMQSSQPVYSWKYKNFKRPEKNDLVIYELHLRDFLKNANYNTLRDTLDYLTKLHVNAIELMPINEFEGNSSWGYNPSFYFAPDKYYGTKAALQQFIDECHGRGIAVIMDMVLNHSFGQSPMVQLYFDEASGKPATNSPWFNATPTHPFNVGYDFNHESPATKSFVKQVLKFWMDTYQVDGFRFDLSKGFTQKNSGTSDAGVSAWSAYDPGRVAIWKDYNSYIKTNNPDNFYVILEHFAADGEEKELSEEGMMFWNNVNASFNQATMGYQENSDFSRAFSGTHGFSRSENLVSYMESHDEERLMFKNLSYGNASGSYQVKNLTTALKRQEMAAAFFFSIPGPKMLWQFGELGYEVSIEQNGRTGEKPIHWDYLGQAARWSLRATYADLINYKTNNSIFKTGIPTYNLSGSAKYLKLTNTDNTVVVLGNFDVKEQVISIDFGQSGQWLEWPGGNTMSLTGNTYTKTLSPGEYHIYSRKPLYLR</sequence>
<dbReference type="InterPro" id="IPR032522">
    <property type="entry name" value="DUF4961"/>
</dbReference>
<dbReference type="Gene3D" id="3.20.20.80">
    <property type="entry name" value="Glycosidases"/>
    <property type="match status" value="1"/>
</dbReference>
<name>A0A1H0H9J9_9SPHI</name>
<organism evidence="4 5">
    <name type="scientific">Pedobacter steynii</name>
    <dbReference type="NCBI Taxonomy" id="430522"/>
    <lineage>
        <taxon>Bacteria</taxon>
        <taxon>Pseudomonadati</taxon>
        <taxon>Bacteroidota</taxon>
        <taxon>Sphingobacteriia</taxon>
        <taxon>Sphingobacteriales</taxon>
        <taxon>Sphingobacteriaceae</taxon>
        <taxon>Pedobacter</taxon>
    </lineage>
</organism>
<dbReference type="SUPFAM" id="SSF81296">
    <property type="entry name" value="E set domains"/>
    <property type="match status" value="1"/>
</dbReference>
<dbReference type="AlphaFoldDB" id="A0A1H0H9J9"/>
<dbReference type="InterPro" id="IPR006047">
    <property type="entry name" value="GH13_cat_dom"/>
</dbReference>
<evidence type="ECO:0000313" key="5">
    <source>
        <dbReference type="Proteomes" id="UP000183200"/>
    </source>
</evidence>
<feature type="domain" description="Glycosyl hydrolase family 13 catalytic" evidence="3">
    <location>
        <begin position="415"/>
        <end position="763"/>
    </location>
</feature>
<dbReference type="Gene3D" id="2.60.40.10">
    <property type="entry name" value="Immunoglobulins"/>
    <property type="match status" value="1"/>
</dbReference>
<dbReference type="Proteomes" id="UP000183200">
    <property type="component" value="Unassembled WGS sequence"/>
</dbReference>
<evidence type="ECO:0000259" key="3">
    <source>
        <dbReference type="SMART" id="SM00642"/>
    </source>
</evidence>
<protein>
    <submittedName>
        <fullName evidence="4">1,4-alpha-glucan branching enzyme</fullName>
    </submittedName>
</protein>
<dbReference type="CDD" id="cd11350">
    <property type="entry name" value="AmyAc_4"/>
    <property type="match status" value="1"/>
</dbReference>
<dbReference type="InterPro" id="IPR013783">
    <property type="entry name" value="Ig-like_fold"/>
</dbReference>
<evidence type="ECO:0000313" key="4">
    <source>
        <dbReference type="EMBL" id="SDO15886.1"/>
    </source>
</evidence>
<comment type="similarity">
    <text evidence="1">Belongs to the glycosyl hydrolase 13 family.</text>
</comment>
<reference evidence="5" key="1">
    <citation type="submission" date="2016-10" db="EMBL/GenBank/DDBJ databases">
        <authorList>
            <person name="Varghese N."/>
            <person name="Submissions S."/>
        </authorList>
    </citation>
    <scope>NUCLEOTIDE SEQUENCE [LARGE SCALE GENOMIC DNA]</scope>
    <source>
        <strain evidence="5">DSM 19110</strain>
    </source>
</reference>
<dbReference type="EMBL" id="FNGY01000012">
    <property type="protein sequence ID" value="SDO15886.1"/>
    <property type="molecule type" value="Genomic_DNA"/>
</dbReference>
<feature type="chain" id="PRO_5010377488" evidence="2">
    <location>
        <begin position="18"/>
        <end position="868"/>
    </location>
</feature>
<evidence type="ECO:0000256" key="1">
    <source>
        <dbReference type="ARBA" id="ARBA00008061"/>
    </source>
</evidence>
<dbReference type="PANTHER" id="PTHR43002">
    <property type="entry name" value="GLYCOGEN DEBRANCHING ENZYME"/>
    <property type="match status" value="1"/>
</dbReference>
<dbReference type="InterPro" id="IPR014756">
    <property type="entry name" value="Ig_E-set"/>
</dbReference>
<dbReference type="InterPro" id="IPR017853">
    <property type="entry name" value="GH"/>
</dbReference>
<dbReference type="SUPFAM" id="SSF51445">
    <property type="entry name" value="(Trans)glycosidases"/>
    <property type="match status" value="1"/>
</dbReference>
<dbReference type="RefSeq" id="WP_074612085.1">
    <property type="nucleotide sequence ID" value="NZ_FNGY01000012.1"/>
</dbReference>
<dbReference type="Pfam" id="PF00128">
    <property type="entry name" value="Alpha-amylase"/>
    <property type="match status" value="2"/>
</dbReference>
<gene>
    <name evidence="4" type="ORF">SAMN05421820_11277</name>
</gene>
<accession>A0A1H0H9J9</accession>
<dbReference type="PROSITE" id="PS51257">
    <property type="entry name" value="PROKAR_LIPOPROTEIN"/>
    <property type="match status" value="1"/>
</dbReference>
<dbReference type="SMART" id="SM00642">
    <property type="entry name" value="Aamy"/>
    <property type="match status" value="1"/>
</dbReference>
<keyword evidence="5" id="KW-1185">Reference proteome</keyword>
<proteinExistence type="inferred from homology"/>
<keyword evidence="2" id="KW-0732">Signal</keyword>
<evidence type="ECO:0000256" key="2">
    <source>
        <dbReference type="SAM" id="SignalP"/>
    </source>
</evidence>
<dbReference type="GO" id="GO:0005975">
    <property type="term" value="P:carbohydrate metabolic process"/>
    <property type="evidence" value="ECO:0007669"/>
    <property type="project" value="InterPro"/>
</dbReference>
<feature type="signal peptide" evidence="2">
    <location>
        <begin position="1"/>
        <end position="17"/>
    </location>
</feature>
<dbReference type="OrthoDB" id="9761875at2"/>
<dbReference type="Pfam" id="PF16328">
    <property type="entry name" value="DUF4961"/>
    <property type="match status" value="1"/>
</dbReference>